<accession>A0A4Z0BM19</accession>
<dbReference type="PANTHER" id="PTHR39332:SF7">
    <property type="entry name" value="SRPBCC FAMILY PROTEIN"/>
    <property type="match status" value="1"/>
</dbReference>
<dbReference type="AlphaFoldDB" id="A0A4Z0BM19"/>
<evidence type="ECO:0000313" key="1">
    <source>
        <dbReference type="EMBL" id="TFY99850.1"/>
    </source>
</evidence>
<evidence type="ECO:0000313" key="2">
    <source>
        <dbReference type="Proteomes" id="UP000297564"/>
    </source>
</evidence>
<dbReference type="OrthoDB" id="1364128at2"/>
<organism evidence="1 2">
    <name type="scientific">Ramlibacter rhizophilus</name>
    <dbReference type="NCBI Taxonomy" id="1781167"/>
    <lineage>
        <taxon>Bacteria</taxon>
        <taxon>Pseudomonadati</taxon>
        <taxon>Pseudomonadota</taxon>
        <taxon>Betaproteobacteria</taxon>
        <taxon>Burkholderiales</taxon>
        <taxon>Comamonadaceae</taxon>
        <taxon>Ramlibacter</taxon>
    </lineage>
</organism>
<gene>
    <name evidence="1" type="ORF">EZ242_12000</name>
</gene>
<dbReference type="Gene3D" id="3.30.530.20">
    <property type="match status" value="1"/>
</dbReference>
<comment type="caution">
    <text evidence="1">The sequence shown here is derived from an EMBL/GenBank/DDBJ whole genome shotgun (WGS) entry which is preliminary data.</text>
</comment>
<reference evidence="1 2" key="1">
    <citation type="submission" date="2019-03" db="EMBL/GenBank/DDBJ databases">
        <title>Ramlibacter rhizophilus CCTCC AB2015357, whole genome shotgun sequence.</title>
        <authorList>
            <person name="Zhang X."/>
            <person name="Feng G."/>
            <person name="Zhu H."/>
        </authorList>
    </citation>
    <scope>NUCLEOTIDE SEQUENCE [LARGE SCALE GENOMIC DNA]</scope>
    <source>
        <strain evidence="1 2">CCTCC AB2015357</strain>
    </source>
</reference>
<name>A0A4Z0BM19_9BURK</name>
<dbReference type="InterPro" id="IPR023393">
    <property type="entry name" value="START-like_dom_sf"/>
</dbReference>
<dbReference type="CDD" id="cd07821">
    <property type="entry name" value="PYR_PYL_RCAR_like"/>
    <property type="match status" value="1"/>
</dbReference>
<dbReference type="RefSeq" id="WP_135285393.1">
    <property type="nucleotide sequence ID" value="NZ_SMLL01000004.1"/>
</dbReference>
<dbReference type="SUPFAM" id="SSF55961">
    <property type="entry name" value="Bet v1-like"/>
    <property type="match status" value="1"/>
</dbReference>
<proteinExistence type="predicted"/>
<dbReference type="Pfam" id="PF10604">
    <property type="entry name" value="Polyketide_cyc2"/>
    <property type="match status" value="1"/>
</dbReference>
<dbReference type="PANTHER" id="PTHR39332">
    <property type="entry name" value="BLL4707 PROTEIN"/>
    <property type="match status" value="1"/>
</dbReference>
<dbReference type="InterPro" id="IPR019587">
    <property type="entry name" value="Polyketide_cyclase/dehydratase"/>
</dbReference>
<dbReference type="EMBL" id="SMLL01000004">
    <property type="protein sequence ID" value="TFY99850.1"/>
    <property type="molecule type" value="Genomic_DNA"/>
</dbReference>
<keyword evidence="2" id="KW-1185">Reference proteome</keyword>
<dbReference type="Proteomes" id="UP000297564">
    <property type="component" value="Unassembled WGS sequence"/>
</dbReference>
<sequence>MARVYVSAVMNASLQEAWAFLRDFGALGNYHPFFCNSFIEDGKPADQVGCVRRFEVREDGGYLREQLLALSDDEHRCRYRILHIDAPWRNYVAEMHLLPVTEGNRCFGEWWATFEVPPEEEAAAVERVAATFRTFFACVDEAQAAGR</sequence>
<protein>
    <submittedName>
        <fullName evidence="1">SRPBCC family protein</fullName>
    </submittedName>
</protein>